<dbReference type="InterPro" id="IPR024324">
    <property type="entry name" value="Condensin_cplx_su1_N"/>
</dbReference>
<evidence type="ECO:0000256" key="3">
    <source>
        <dbReference type="ARBA" id="ARBA00009606"/>
    </source>
</evidence>
<feature type="domain" description="Condensin complex subunit 1 C-terminal" evidence="12">
    <location>
        <begin position="1011"/>
        <end position="1170"/>
    </location>
</feature>
<feature type="region of interest" description="Disordered" evidence="11">
    <location>
        <begin position="1231"/>
        <end position="1382"/>
    </location>
</feature>
<dbReference type="Pfam" id="PF12922">
    <property type="entry name" value="Cnd1_N"/>
    <property type="match status" value="1"/>
</dbReference>
<dbReference type="GO" id="GO:0042393">
    <property type="term" value="F:histone binding"/>
    <property type="evidence" value="ECO:0007669"/>
    <property type="project" value="TreeGrafter"/>
</dbReference>
<evidence type="ECO:0000259" key="13">
    <source>
        <dbReference type="Pfam" id="PF12922"/>
    </source>
</evidence>
<evidence type="ECO:0000313" key="14">
    <source>
        <dbReference type="EMBL" id="CAB9508762.1"/>
    </source>
</evidence>
<dbReference type="GO" id="GO:0000796">
    <property type="term" value="C:condensin complex"/>
    <property type="evidence" value="ECO:0007669"/>
    <property type="project" value="TreeGrafter"/>
</dbReference>
<dbReference type="PANTHER" id="PTHR14222:SF2">
    <property type="entry name" value="CONDENSIN COMPLEX SUBUNIT 1"/>
    <property type="match status" value="1"/>
</dbReference>
<comment type="caution">
    <text evidence="14">The sequence shown here is derived from an EMBL/GenBank/DDBJ whole genome shotgun (WGS) entry which is preliminary data.</text>
</comment>
<keyword evidence="4" id="KW-0158">Chromosome</keyword>
<dbReference type="InterPro" id="IPR011989">
    <property type="entry name" value="ARM-like"/>
</dbReference>
<name>A0A9N8DU77_9STRA</name>
<keyword evidence="9 10" id="KW-0131">Cell cycle</keyword>
<dbReference type="PANTHER" id="PTHR14222">
    <property type="entry name" value="CONDENSIN"/>
    <property type="match status" value="1"/>
</dbReference>
<dbReference type="GO" id="GO:0000779">
    <property type="term" value="C:condensed chromosome, centromeric region"/>
    <property type="evidence" value="ECO:0007669"/>
    <property type="project" value="TreeGrafter"/>
</dbReference>
<feature type="domain" description="Condensin complex subunit 1 N-terminal" evidence="13">
    <location>
        <begin position="106"/>
        <end position="237"/>
    </location>
</feature>
<feature type="compositionally biased region" description="Acidic residues" evidence="11">
    <location>
        <begin position="1307"/>
        <end position="1323"/>
    </location>
</feature>
<keyword evidence="5 10" id="KW-0132">Cell division</keyword>
<evidence type="ECO:0000256" key="10">
    <source>
        <dbReference type="PIRNR" id="PIRNR017127"/>
    </source>
</evidence>
<evidence type="ECO:0000256" key="7">
    <source>
        <dbReference type="ARBA" id="ARBA00023067"/>
    </source>
</evidence>
<comment type="subcellular location">
    <subcellularLocation>
        <location evidence="2">Chromosome</location>
    </subcellularLocation>
    <subcellularLocation>
        <location evidence="1">Nucleus</location>
    </subcellularLocation>
</comment>
<keyword evidence="6 10" id="KW-0498">Mitosis</keyword>
<dbReference type="GO" id="GO:0051301">
    <property type="term" value="P:cell division"/>
    <property type="evidence" value="ECO:0007669"/>
    <property type="project" value="UniProtKB-KW"/>
</dbReference>
<evidence type="ECO:0000256" key="2">
    <source>
        <dbReference type="ARBA" id="ARBA00004286"/>
    </source>
</evidence>
<feature type="region of interest" description="Disordered" evidence="11">
    <location>
        <begin position="886"/>
        <end position="917"/>
    </location>
</feature>
<feature type="compositionally biased region" description="Basic residues" evidence="11">
    <location>
        <begin position="1279"/>
        <end position="1288"/>
    </location>
</feature>
<evidence type="ECO:0000259" key="12">
    <source>
        <dbReference type="Pfam" id="PF12717"/>
    </source>
</evidence>
<organism evidence="14 15">
    <name type="scientific">Seminavis robusta</name>
    <dbReference type="NCBI Taxonomy" id="568900"/>
    <lineage>
        <taxon>Eukaryota</taxon>
        <taxon>Sar</taxon>
        <taxon>Stramenopiles</taxon>
        <taxon>Ochrophyta</taxon>
        <taxon>Bacillariophyta</taxon>
        <taxon>Bacillariophyceae</taxon>
        <taxon>Bacillariophycidae</taxon>
        <taxon>Naviculales</taxon>
        <taxon>Naviculaceae</taxon>
        <taxon>Seminavis</taxon>
    </lineage>
</organism>
<proteinExistence type="inferred from homology"/>
<evidence type="ECO:0000256" key="1">
    <source>
        <dbReference type="ARBA" id="ARBA00004123"/>
    </source>
</evidence>
<evidence type="ECO:0000256" key="11">
    <source>
        <dbReference type="SAM" id="MobiDB-lite"/>
    </source>
</evidence>
<evidence type="ECO:0000256" key="9">
    <source>
        <dbReference type="ARBA" id="ARBA00023306"/>
    </source>
</evidence>
<dbReference type="GO" id="GO:0005634">
    <property type="term" value="C:nucleus"/>
    <property type="evidence" value="ECO:0007669"/>
    <property type="project" value="UniProtKB-SubCell"/>
</dbReference>
<reference evidence="14" key="1">
    <citation type="submission" date="2020-06" db="EMBL/GenBank/DDBJ databases">
        <authorList>
            <consortium name="Plant Systems Biology data submission"/>
        </authorList>
    </citation>
    <scope>NUCLEOTIDE SEQUENCE</scope>
    <source>
        <strain evidence="14">D6</strain>
    </source>
</reference>
<comment type="similarity">
    <text evidence="3 10">Belongs to the CND1 (condensin subunit 1) family.</text>
</comment>
<keyword evidence="7 10" id="KW-0226">DNA condensation</keyword>
<feature type="compositionally biased region" description="Basic residues" evidence="11">
    <location>
        <begin position="1369"/>
        <end position="1382"/>
    </location>
</feature>
<evidence type="ECO:0000256" key="8">
    <source>
        <dbReference type="ARBA" id="ARBA00023242"/>
    </source>
</evidence>
<dbReference type="Pfam" id="PF12717">
    <property type="entry name" value="Cnd1"/>
    <property type="match status" value="1"/>
</dbReference>
<dbReference type="InterPro" id="IPR007673">
    <property type="entry name" value="Condensin_cplx_su1"/>
</dbReference>
<dbReference type="Gene3D" id="1.25.10.10">
    <property type="entry name" value="Leucine-rich Repeat Variant"/>
    <property type="match status" value="1"/>
</dbReference>
<feature type="compositionally biased region" description="Low complexity" evidence="11">
    <location>
        <begin position="1242"/>
        <end position="1251"/>
    </location>
</feature>
<feature type="compositionally biased region" description="Acidic residues" evidence="11">
    <location>
        <begin position="1349"/>
        <end position="1360"/>
    </location>
</feature>
<dbReference type="InterPro" id="IPR026971">
    <property type="entry name" value="CND1/NCAPD3"/>
</dbReference>
<comment type="function">
    <text evidence="10">Regulatory subunit of the condensin complex, a complex required for conversion of interphase chromatin into mitotic-like condense chromosomes. The condensin complex probably introduces positive supercoils into relaxed DNA in the presence of type I topoisomerases and converts nicked DNA into positive knotted forms in the presence of type II topoisomerases.</text>
</comment>
<dbReference type="EMBL" id="CAICTM010000358">
    <property type="protein sequence ID" value="CAB9508762.1"/>
    <property type="molecule type" value="Genomic_DNA"/>
</dbReference>
<keyword evidence="8" id="KW-0539">Nucleus</keyword>
<dbReference type="SUPFAM" id="SSF48371">
    <property type="entry name" value="ARM repeat"/>
    <property type="match status" value="1"/>
</dbReference>
<dbReference type="GO" id="GO:0010032">
    <property type="term" value="P:meiotic chromosome condensation"/>
    <property type="evidence" value="ECO:0007669"/>
    <property type="project" value="TreeGrafter"/>
</dbReference>
<dbReference type="OrthoDB" id="436262at2759"/>
<dbReference type="Proteomes" id="UP001153069">
    <property type="component" value="Unassembled WGS sequence"/>
</dbReference>
<evidence type="ECO:0000313" key="15">
    <source>
        <dbReference type="Proteomes" id="UP001153069"/>
    </source>
</evidence>
<feature type="compositionally biased region" description="Acidic residues" evidence="11">
    <location>
        <begin position="1264"/>
        <end position="1274"/>
    </location>
</feature>
<dbReference type="GO" id="GO:0007076">
    <property type="term" value="P:mitotic chromosome condensation"/>
    <property type="evidence" value="ECO:0007669"/>
    <property type="project" value="InterPro"/>
</dbReference>
<evidence type="ECO:0000256" key="6">
    <source>
        <dbReference type="ARBA" id="ARBA00022776"/>
    </source>
</evidence>
<protein>
    <submittedName>
        <fullName evidence="14">Condensin complex subunit 1</fullName>
    </submittedName>
</protein>
<evidence type="ECO:0000256" key="4">
    <source>
        <dbReference type="ARBA" id="ARBA00022454"/>
    </source>
</evidence>
<keyword evidence="15" id="KW-1185">Reference proteome</keyword>
<evidence type="ECO:0000256" key="5">
    <source>
        <dbReference type="ARBA" id="ARBA00022618"/>
    </source>
</evidence>
<accession>A0A9N8DU77</accession>
<dbReference type="InterPro" id="IPR032682">
    <property type="entry name" value="Cnd1_C"/>
</dbReference>
<dbReference type="PIRSF" id="PIRSF017127">
    <property type="entry name" value="Condensin_D2"/>
    <property type="match status" value="1"/>
</dbReference>
<sequence>MAPFQVPASLHDLERAPYNLLPYPLDFDDDDEAARADSFLDLVHQLEQGNRTLSSGGVSLFTAAIAADDGDSDEWMDEDRVQALYTLVRKSMSLSPDTRLRLVYALCQALKTLSSILDTEPVDSESTVESQTSSQVMPQSFRDAFACHLYMLFSIMFYQESEAKVGNSLKSGGGNKRDNSTDTQSANIRATCADAMVVAAKAMASNKAKLWRRGVVDESVVILPARIGFQMLESATGVVARKACSADTAMEMIAATTEYSDEGALGTVVAALMDLMHSFEHMAPICAELCCLVPEKPTNRLANELLKEVGRLNTNGMSGNDKASGIRNVAPFISHLAGMRPRLVLSNAAYFMPHLDSEVYHLRSAIVTCIASILSNTAGDEEGEGQGNPLDEANRTSLLKILCDRVRDVSSFTRAATLRAWISVVQSRSLPAEWFIPVTELAIDRLNDKTIMVRRLSMQLLTTVLENNPFMGDLEPERYQVKLAELQKFVLDNLPQNIKEAHEAALEEATYSAVEQDTERKEIEHATLAAAIVDAETWKDDELTEEQELLRNKVQALTFTQGCLDFIALFESANEAFNFMLHSKLQSDVTEALKFYVRARHFKLPCAISGMKNALALMWSTEQAVKDEVRKAFVEVFLAEPGTDGKELLSSDRIAENLMTLITDATVSEIASIEEGITSLVKDEMIPADVFVILWSVVSKGSRKAKSAAMQILSMGAAADRSIINSKSRLKLLLDACLGDYTERSKDWGLARASAQALQKVDRATVDEGCAKYLVLERIMEQLAVVARGDWCSDHQSRDTLEWFSASEEAIKALFGISSCPEESCSEIVQVLYANTFKNSEGSQCHSLRLARFFHVLGNVALNLLCYTEELSSSVKQANAKKAEQKQVDVDAKKAKKQNPADALEADDSSQSEDEMEAELGIAAEVEAETERQMSEITETEILGRGLVSAFAPTLVKVVGNEGGKFGSEVLQTSSMNALCKFCCVSAEFCEKHLPLMFSVLARAPEGDTVMKANTVVALGDLAFRWPNQFEPFTPHLYANLRDPSTKVRRHTLMCLTHLILNDMVKVKGQVCEIALCLQDEDCRIRDMAGLLFHSLASRSNNPIYNLLPDIISQLSQCDISRESFRSIMLFLLGFIKKERQSTTLTEKLVLRIDKSSSISQQADLAYCISQLKQSDKSIRFLFDNFKLYKDALHDEDVLKAFTGIIAKARKTVKIDLKPLLDEWSDKINSSAETGKQDKASNSKALKAAQKQQKKKKSAKVESDSEEQDEESEEEPRRVQRTRRRAKSKAIVSDEEDASGADARPESEEDTDDPDEESEEEETQNTQTQQQTGRVQRNRRRAKSKTTVFDEECKDDEETEKENMTQTRRVNRTRRLAPKRIV</sequence>
<dbReference type="InterPro" id="IPR016024">
    <property type="entry name" value="ARM-type_fold"/>
</dbReference>
<gene>
    <name evidence="14" type="ORF">SEMRO_359_G126130.1</name>
</gene>
<feature type="compositionally biased region" description="Acidic residues" evidence="11">
    <location>
        <begin position="904"/>
        <end position="917"/>
    </location>
</feature>